<feature type="domain" description="FAD-binding PCMH-type" evidence="6">
    <location>
        <begin position="52"/>
        <end position="222"/>
    </location>
</feature>
<dbReference type="PANTHER" id="PTHR42973">
    <property type="entry name" value="BINDING OXIDOREDUCTASE, PUTATIVE (AFU_ORTHOLOGUE AFUA_1G17690)-RELATED"/>
    <property type="match status" value="1"/>
</dbReference>
<evidence type="ECO:0000256" key="1">
    <source>
        <dbReference type="ARBA" id="ARBA00001974"/>
    </source>
</evidence>
<keyword evidence="3" id="KW-0285">Flavoprotein</keyword>
<keyword evidence="8" id="KW-1185">Reference proteome</keyword>
<dbReference type="InterPro" id="IPR016167">
    <property type="entry name" value="FAD-bd_PCMH_sub1"/>
</dbReference>
<evidence type="ECO:0000256" key="4">
    <source>
        <dbReference type="ARBA" id="ARBA00022827"/>
    </source>
</evidence>
<proteinExistence type="inferred from homology"/>
<dbReference type="InterPro" id="IPR016169">
    <property type="entry name" value="FAD-bd_PCMH_sub2"/>
</dbReference>
<dbReference type="RefSeq" id="WP_092419054.1">
    <property type="nucleotide sequence ID" value="NZ_FNCL01000001.1"/>
</dbReference>
<dbReference type="InterPro" id="IPR006093">
    <property type="entry name" value="Oxy_OxRdtase_FAD_BS"/>
</dbReference>
<dbReference type="InterPro" id="IPR006094">
    <property type="entry name" value="Oxid_FAD_bind_N"/>
</dbReference>
<dbReference type="PROSITE" id="PS51387">
    <property type="entry name" value="FAD_PCMH"/>
    <property type="match status" value="1"/>
</dbReference>
<dbReference type="Gene3D" id="3.40.462.20">
    <property type="match status" value="1"/>
</dbReference>
<reference evidence="8" key="1">
    <citation type="submission" date="2016-10" db="EMBL/GenBank/DDBJ databases">
        <authorList>
            <person name="Varghese N."/>
            <person name="Submissions S."/>
        </authorList>
    </citation>
    <scope>NUCLEOTIDE SEQUENCE [LARGE SCALE GENOMIC DNA]</scope>
    <source>
        <strain evidence="8">DSM 26894</strain>
    </source>
</reference>
<dbReference type="Proteomes" id="UP000199392">
    <property type="component" value="Unassembled WGS sequence"/>
</dbReference>
<name>A0A1I6QFK5_9RHOB</name>
<dbReference type="InterPro" id="IPR012951">
    <property type="entry name" value="BBE"/>
</dbReference>
<dbReference type="STRING" id="311180.SAMN04488050_10243"/>
<evidence type="ECO:0000256" key="3">
    <source>
        <dbReference type="ARBA" id="ARBA00022630"/>
    </source>
</evidence>
<evidence type="ECO:0000259" key="6">
    <source>
        <dbReference type="PROSITE" id="PS51387"/>
    </source>
</evidence>
<dbReference type="AlphaFoldDB" id="A0A1I6QFK5"/>
<comment type="cofactor">
    <cofactor evidence="1">
        <name>FAD</name>
        <dbReference type="ChEBI" id="CHEBI:57692"/>
    </cofactor>
</comment>
<accession>A0A1I6QFK5</accession>
<evidence type="ECO:0000313" key="7">
    <source>
        <dbReference type="EMBL" id="SFS51261.1"/>
    </source>
</evidence>
<dbReference type="GO" id="GO:0016491">
    <property type="term" value="F:oxidoreductase activity"/>
    <property type="evidence" value="ECO:0007669"/>
    <property type="project" value="UniProtKB-KW"/>
</dbReference>
<dbReference type="Pfam" id="PF01565">
    <property type="entry name" value="FAD_binding_4"/>
    <property type="match status" value="1"/>
</dbReference>
<dbReference type="SUPFAM" id="SSF56176">
    <property type="entry name" value="FAD-binding/transporter-associated domain-like"/>
    <property type="match status" value="1"/>
</dbReference>
<gene>
    <name evidence="7" type="ORF">SAMN04488050_10243</name>
</gene>
<dbReference type="Gene3D" id="3.30.43.10">
    <property type="entry name" value="Uridine Diphospho-n-acetylenolpyruvylglucosamine Reductase, domain 2"/>
    <property type="match status" value="1"/>
</dbReference>
<dbReference type="InterPro" id="IPR036318">
    <property type="entry name" value="FAD-bd_PCMH-like_sf"/>
</dbReference>
<sequence length="481" mass="51646">MTNGIEVNGLDGTRQKVSAEARAELDGALRGAVLSDGEDGFEEARAIWNGMVDRKPALVIRAMGTGDIRAAVNFARDHGLRMSVRAGGHQIAGLAVEEGALMLDLSQMRSVHVDPAAHTARVEPGATLGDIDCETQVHGLAVPVGVNSTTGISGLTLGGGFGWITRKYGMTIDNLLSAEIVIADGTILHVSETENPDLFWAIRGGGGNFGVVASFEFRLHPVGPEVLSGLIVHPFAEAAELLPKFRALCDTAPDELTIWSVLRKAPPLPFLPEEWHGREVLIFAACYAGDMAEGEAAMRELRALGSPIVDVIGPHPFAGWQAAFDPLLAPGARNYWKSRDFLTLGRGTIGAILDAVGQLPDPQCEVFIAHVGGAMARVASNATAFPQRDSHFTMNVHTRWDDPAKDAACIGWARDLFEATAADAAPSVYVNFMPEDEPDRLAEAYGGNLERLREIKARYDPANLFRVNHNIQPQRVTEAAQ</sequence>
<evidence type="ECO:0000313" key="8">
    <source>
        <dbReference type="Proteomes" id="UP000199392"/>
    </source>
</evidence>
<dbReference type="PANTHER" id="PTHR42973:SF39">
    <property type="entry name" value="FAD-BINDING PCMH-TYPE DOMAIN-CONTAINING PROTEIN"/>
    <property type="match status" value="1"/>
</dbReference>
<organism evidence="7 8">
    <name type="scientific">Alloyangia pacifica</name>
    <dbReference type="NCBI Taxonomy" id="311180"/>
    <lineage>
        <taxon>Bacteria</taxon>
        <taxon>Pseudomonadati</taxon>
        <taxon>Pseudomonadota</taxon>
        <taxon>Alphaproteobacteria</taxon>
        <taxon>Rhodobacterales</taxon>
        <taxon>Roseobacteraceae</taxon>
        <taxon>Alloyangia</taxon>
    </lineage>
</organism>
<dbReference type="PROSITE" id="PS00862">
    <property type="entry name" value="OX2_COVAL_FAD"/>
    <property type="match status" value="1"/>
</dbReference>
<dbReference type="EMBL" id="FOZW01000002">
    <property type="protein sequence ID" value="SFS51261.1"/>
    <property type="molecule type" value="Genomic_DNA"/>
</dbReference>
<dbReference type="OrthoDB" id="9775082at2"/>
<dbReference type="InterPro" id="IPR050416">
    <property type="entry name" value="FAD-linked_Oxidoreductase"/>
</dbReference>
<keyword evidence="4" id="KW-0274">FAD</keyword>
<evidence type="ECO:0000256" key="5">
    <source>
        <dbReference type="ARBA" id="ARBA00023002"/>
    </source>
</evidence>
<dbReference type="Pfam" id="PF08031">
    <property type="entry name" value="BBE"/>
    <property type="match status" value="1"/>
</dbReference>
<evidence type="ECO:0000256" key="2">
    <source>
        <dbReference type="ARBA" id="ARBA00005466"/>
    </source>
</evidence>
<dbReference type="InterPro" id="IPR016166">
    <property type="entry name" value="FAD-bd_PCMH"/>
</dbReference>
<dbReference type="Gene3D" id="3.30.465.10">
    <property type="match status" value="1"/>
</dbReference>
<keyword evidence="5" id="KW-0560">Oxidoreductase</keyword>
<protein>
    <submittedName>
        <fullName evidence="7">FAD/FMN-containing dehydrogenase</fullName>
    </submittedName>
</protein>
<dbReference type="GO" id="GO:0071949">
    <property type="term" value="F:FAD binding"/>
    <property type="evidence" value="ECO:0007669"/>
    <property type="project" value="InterPro"/>
</dbReference>
<comment type="similarity">
    <text evidence="2">Belongs to the oxygen-dependent FAD-linked oxidoreductase family.</text>
</comment>